<feature type="domain" description="HTH myb-type" evidence="6">
    <location>
        <begin position="9"/>
        <end position="61"/>
    </location>
</feature>
<accession>A0AA38G564</accession>
<dbReference type="OMA" id="CHNASSQ"/>
<evidence type="ECO:0000256" key="2">
    <source>
        <dbReference type="ARBA" id="ARBA00022737"/>
    </source>
</evidence>
<reference evidence="7 8" key="1">
    <citation type="journal article" date="2021" name="Nat. Plants">
        <title>The Taxus genome provides insights into paclitaxel biosynthesis.</title>
        <authorList>
            <person name="Xiong X."/>
            <person name="Gou J."/>
            <person name="Liao Q."/>
            <person name="Li Y."/>
            <person name="Zhou Q."/>
            <person name="Bi G."/>
            <person name="Li C."/>
            <person name="Du R."/>
            <person name="Wang X."/>
            <person name="Sun T."/>
            <person name="Guo L."/>
            <person name="Liang H."/>
            <person name="Lu P."/>
            <person name="Wu Y."/>
            <person name="Zhang Z."/>
            <person name="Ro D.K."/>
            <person name="Shang Y."/>
            <person name="Huang S."/>
            <person name="Yan J."/>
        </authorList>
    </citation>
    <scope>NUCLEOTIDE SEQUENCE [LARGE SCALE GENOMIC DNA]</scope>
    <source>
        <strain evidence="7">Ta-2019</strain>
    </source>
</reference>
<dbReference type="Pfam" id="PF00249">
    <property type="entry name" value="Myb_DNA-binding"/>
    <property type="match status" value="2"/>
</dbReference>
<evidence type="ECO:0000313" key="7">
    <source>
        <dbReference type="EMBL" id="KAH9316302.1"/>
    </source>
</evidence>
<protein>
    <submittedName>
        <fullName evidence="7">Uncharacterized protein</fullName>
    </submittedName>
</protein>
<dbReference type="InterPro" id="IPR017930">
    <property type="entry name" value="Myb_dom"/>
</dbReference>
<comment type="caution">
    <text evidence="7">The sequence shown here is derived from an EMBL/GenBank/DDBJ whole genome shotgun (WGS) entry which is preliminary data.</text>
</comment>
<dbReference type="AlphaFoldDB" id="A0AA38G564"/>
<keyword evidence="8" id="KW-1185">Reference proteome</keyword>
<keyword evidence="3" id="KW-0238">DNA-binding</keyword>
<name>A0AA38G564_TAXCH</name>
<dbReference type="PROSITE" id="PS51294">
    <property type="entry name" value="HTH_MYB"/>
    <property type="match status" value="2"/>
</dbReference>
<dbReference type="EMBL" id="JAHRHJ020000005">
    <property type="protein sequence ID" value="KAH9316302.1"/>
    <property type="molecule type" value="Genomic_DNA"/>
</dbReference>
<dbReference type="GO" id="GO:0005634">
    <property type="term" value="C:nucleus"/>
    <property type="evidence" value="ECO:0007669"/>
    <property type="project" value="UniProtKB-SubCell"/>
</dbReference>
<feature type="domain" description="Myb-like" evidence="5">
    <location>
        <begin position="62"/>
        <end position="112"/>
    </location>
</feature>
<keyword evidence="2" id="KW-0677">Repeat</keyword>
<dbReference type="PANTHER" id="PTHR47999:SF9">
    <property type="entry name" value="TRANSCRIPTION REPRESSOR MYB5-LIKE"/>
    <property type="match status" value="1"/>
</dbReference>
<evidence type="ECO:0000256" key="1">
    <source>
        <dbReference type="ARBA" id="ARBA00004123"/>
    </source>
</evidence>
<evidence type="ECO:0000313" key="8">
    <source>
        <dbReference type="Proteomes" id="UP000824469"/>
    </source>
</evidence>
<dbReference type="SUPFAM" id="SSF46689">
    <property type="entry name" value="Homeodomain-like"/>
    <property type="match status" value="1"/>
</dbReference>
<gene>
    <name evidence="7" type="ORF">KI387_024929</name>
</gene>
<sequence>MVRKACCSDLGLNKGPWTPHEDLLLKNYVQTHGEGRWSIVPQKTGLVRCGRSCRLRWMNYLRPDVKHDNISADEEELIIRLHELLGNRWALIAARMPGRTDNQIKNAWYSRLRKKLNKTRVGSKPPSSTESILTAANDEIISHGTKNYENGYCEEMKQSIARFVPEWPSVGSSENKVYCASNPEMHSNGIDITLQNAINWYNVHPFFFDPASKVDQVYQESSHPSPSPSPFLMNNSCYWALMESQ</sequence>
<feature type="non-terminal residue" evidence="7">
    <location>
        <position position="245"/>
    </location>
</feature>
<dbReference type="GO" id="GO:0003677">
    <property type="term" value="F:DNA binding"/>
    <property type="evidence" value="ECO:0007669"/>
    <property type="project" value="UniProtKB-KW"/>
</dbReference>
<evidence type="ECO:0000259" key="5">
    <source>
        <dbReference type="PROSITE" id="PS50090"/>
    </source>
</evidence>
<dbReference type="PANTHER" id="PTHR47999">
    <property type="entry name" value="TRANSCRIPTION FACTOR MYB8-RELATED-RELATED"/>
    <property type="match status" value="1"/>
</dbReference>
<evidence type="ECO:0000256" key="3">
    <source>
        <dbReference type="ARBA" id="ARBA00023125"/>
    </source>
</evidence>
<dbReference type="SMART" id="SM00717">
    <property type="entry name" value="SANT"/>
    <property type="match status" value="2"/>
</dbReference>
<organism evidence="7 8">
    <name type="scientific">Taxus chinensis</name>
    <name type="common">Chinese yew</name>
    <name type="synonym">Taxus wallichiana var. chinensis</name>
    <dbReference type="NCBI Taxonomy" id="29808"/>
    <lineage>
        <taxon>Eukaryota</taxon>
        <taxon>Viridiplantae</taxon>
        <taxon>Streptophyta</taxon>
        <taxon>Embryophyta</taxon>
        <taxon>Tracheophyta</taxon>
        <taxon>Spermatophyta</taxon>
        <taxon>Pinopsida</taxon>
        <taxon>Pinidae</taxon>
        <taxon>Conifers II</taxon>
        <taxon>Cupressales</taxon>
        <taxon>Taxaceae</taxon>
        <taxon>Taxus</taxon>
    </lineage>
</organism>
<comment type="subcellular location">
    <subcellularLocation>
        <location evidence="1">Nucleus</location>
    </subcellularLocation>
</comment>
<evidence type="ECO:0000259" key="6">
    <source>
        <dbReference type="PROSITE" id="PS51294"/>
    </source>
</evidence>
<dbReference type="Proteomes" id="UP000824469">
    <property type="component" value="Unassembled WGS sequence"/>
</dbReference>
<keyword evidence="4" id="KW-0539">Nucleus</keyword>
<feature type="domain" description="Myb-like" evidence="5">
    <location>
        <begin position="9"/>
        <end position="61"/>
    </location>
</feature>
<proteinExistence type="predicted"/>
<evidence type="ECO:0000256" key="4">
    <source>
        <dbReference type="ARBA" id="ARBA00023242"/>
    </source>
</evidence>
<feature type="domain" description="HTH myb-type" evidence="6">
    <location>
        <begin position="62"/>
        <end position="116"/>
    </location>
</feature>
<dbReference type="InterPro" id="IPR001005">
    <property type="entry name" value="SANT/Myb"/>
</dbReference>
<dbReference type="Gene3D" id="1.10.10.60">
    <property type="entry name" value="Homeodomain-like"/>
    <property type="match status" value="2"/>
</dbReference>
<dbReference type="InterPro" id="IPR009057">
    <property type="entry name" value="Homeodomain-like_sf"/>
</dbReference>
<dbReference type="CDD" id="cd00167">
    <property type="entry name" value="SANT"/>
    <property type="match status" value="2"/>
</dbReference>
<dbReference type="FunFam" id="1.10.10.60:FF:000001">
    <property type="entry name" value="MYB-related transcription factor"/>
    <property type="match status" value="1"/>
</dbReference>
<dbReference type="InterPro" id="IPR015495">
    <property type="entry name" value="Myb_TF_plants"/>
</dbReference>
<dbReference type="PROSITE" id="PS50090">
    <property type="entry name" value="MYB_LIKE"/>
    <property type="match status" value="2"/>
</dbReference>